<evidence type="ECO:0000256" key="1">
    <source>
        <dbReference type="ARBA" id="ARBA00022603"/>
    </source>
</evidence>
<sequence length="379" mass="39212">MPVSRHEPDLALGSRVEDGPTRYEFHTADGCCAPDAFRPTALALLEALWGADLGALLVPEANYGVVGCVLVGVADAVTMTETSARAAACCERNVAHNGVEATVSTTARPADPGRTFETVAYAPKPYTPVAVGKQRVANALATLAPGGTLYVAGSTSTGLGRYEDCLADLAGDVETVHDGDARVVAATRPGTVDPPAFVEPREFTATVDGVDLSLVSAPGTFSAGHLDHGTRLLLETATVADGERVLDLCCGYGPVGSYAGSVADPELWLTDDDAVSAACAERTLAENGVDGTVVTADAVSGVADRRFDRILSNPPTHAGDGVLADLFSGMERVLASDGRATVVHHRSLDLSRHFGGFRSVETVATGEEHVVVRLSGTRS</sequence>
<dbReference type="Pfam" id="PF05175">
    <property type="entry name" value="MTS"/>
    <property type="match status" value="2"/>
</dbReference>
<name>A0ABD6DDM9_9EURY</name>
<dbReference type="GO" id="GO:0032259">
    <property type="term" value="P:methylation"/>
    <property type="evidence" value="ECO:0007669"/>
    <property type="project" value="UniProtKB-KW"/>
</dbReference>
<keyword evidence="5" id="KW-1185">Reference proteome</keyword>
<keyword evidence="2" id="KW-0808">Transferase</keyword>
<evidence type="ECO:0000313" key="5">
    <source>
        <dbReference type="Proteomes" id="UP001597034"/>
    </source>
</evidence>
<dbReference type="PANTHER" id="PTHR47816:SF4">
    <property type="entry name" value="RIBOSOMAL RNA SMALL SUBUNIT METHYLTRANSFERASE C"/>
    <property type="match status" value="1"/>
</dbReference>
<dbReference type="RefSeq" id="WP_256399686.1">
    <property type="nucleotide sequence ID" value="NZ_JANHJR010000002.1"/>
</dbReference>
<keyword evidence="1 4" id="KW-0489">Methyltransferase</keyword>
<reference evidence="4 5" key="1">
    <citation type="journal article" date="2019" name="Int. J. Syst. Evol. Microbiol.">
        <title>The Global Catalogue of Microorganisms (GCM) 10K type strain sequencing project: providing services to taxonomists for standard genome sequencing and annotation.</title>
        <authorList>
            <consortium name="The Broad Institute Genomics Platform"/>
            <consortium name="The Broad Institute Genome Sequencing Center for Infectious Disease"/>
            <person name="Wu L."/>
            <person name="Ma J."/>
        </authorList>
    </citation>
    <scope>NUCLEOTIDE SEQUENCE [LARGE SCALE GENOMIC DNA]</scope>
    <source>
        <strain evidence="4 5">CGMCC 1.10390</strain>
    </source>
</reference>
<proteinExistence type="predicted"/>
<dbReference type="SUPFAM" id="SSF53335">
    <property type="entry name" value="S-adenosyl-L-methionine-dependent methyltransferases"/>
    <property type="match status" value="2"/>
</dbReference>
<feature type="domain" description="Methyltransferase small" evidence="3">
    <location>
        <begin position="30"/>
        <end position="178"/>
    </location>
</feature>
<feature type="domain" description="Methyltransferase small" evidence="3">
    <location>
        <begin position="212"/>
        <end position="372"/>
    </location>
</feature>
<evidence type="ECO:0000259" key="3">
    <source>
        <dbReference type="Pfam" id="PF05175"/>
    </source>
</evidence>
<dbReference type="EMBL" id="JBHUDO010000001">
    <property type="protein sequence ID" value="MFD1644415.1"/>
    <property type="molecule type" value="Genomic_DNA"/>
</dbReference>
<dbReference type="Gene3D" id="3.40.50.150">
    <property type="entry name" value="Vaccinia Virus protein VP39"/>
    <property type="match status" value="2"/>
</dbReference>
<organism evidence="4 5">
    <name type="scientific">Haloarchaeobius litoreus</name>
    <dbReference type="NCBI Taxonomy" id="755306"/>
    <lineage>
        <taxon>Archaea</taxon>
        <taxon>Methanobacteriati</taxon>
        <taxon>Methanobacteriota</taxon>
        <taxon>Stenosarchaea group</taxon>
        <taxon>Halobacteria</taxon>
        <taxon>Halobacteriales</taxon>
        <taxon>Halorubellaceae</taxon>
        <taxon>Haloarchaeobius</taxon>
    </lineage>
</organism>
<dbReference type="Proteomes" id="UP001597034">
    <property type="component" value="Unassembled WGS sequence"/>
</dbReference>
<dbReference type="PANTHER" id="PTHR47816">
    <property type="entry name" value="RIBOSOMAL RNA SMALL SUBUNIT METHYLTRANSFERASE C"/>
    <property type="match status" value="1"/>
</dbReference>
<dbReference type="AlphaFoldDB" id="A0ABD6DDM9"/>
<dbReference type="CDD" id="cd02440">
    <property type="entry name" value="AdoMet_MTases"/>
    <property type="match status" value="1"/>
</dbReference>
<protein>
    <submittedName>
        <fullName evidence="4">Methyltransferase</fullName>
    </submittedName>
</protein>
<dbReference type="InterPro" id="IPR007848">
    <property type="entry name" value="Small_mtfrase_dom"/>
</dbReference>
<evidence type="ECO:0000256" key="2">
    <source>
        <dbReference type="ARBA" id="ARBA00022679"/>
    </source>
</evidence>
<gene>
    <name evidence="4" type="ORF">ACFSBL_01850</name>
</gene>
<dbReference type="InterPro" id="IPR046977">
    <property type="entry name" value="RsmC/RlmG"/>
</dbReference>
<accession>A0ABD6DDM9</accession>
<comment type="caution">
    <text evidence="4">The sequence shown here is derived from an EMBL/GenBank/DDBJ whole genome shotgun (WGS) entry which is preliminary data.</text>
</comment>
<evidence type="ECO:0000313" key="4">
    <source>
        <dbReference type="EMBL" id="MFD1644415.1"/>
    </source>
</evidence>
<dbReference type="InterPro" id="IPR029063">
    <property type="entry name" value="SAM-dependent_MTases_sf"/>
</dbReference>
<dbReference type="GO" id="GO:0008168">
    <property type="term" value="F:methyltransferase activity"/>
    <property type="evidence" value="ECO:0007669"/>
    <property type="project" value="UniProtKB-KW"/>
</dbReference>